<name>A0A410PXX0_9FIRM</name>
<reference evidence="1 2" key="1">
    <citation type="submission" date="2019-01" db="EMBL/GenBank/DDBJ databases">
        <title>Draft genomes of a novel of Aminipila strains.</title>
        <authorList>
            <person name="Ma S."/>
        </authorList>
    </citation>
    <scope>NUCLEOTIDE SEQUENCE [LARGE SCALE GENOMIC DNA]</scope>
    <source>
        <strain evidence="2">JN-39</strain>
    </source>
</reference>
<dbReference type="KEGG" id="amij:EQM06_10945"/>
<sequence>MLNLTLLPKHQNPAAQDSKGDGLNCGWLHRIIGISPPPGSPLAALIAWSPGQGGAVTGQKYQYRLTGSLRDRLPQPAFRSDGYRSAPYLAVFDRLENEKP</sequence>
<proteinExistence type="predicted"/>
<organism evidence="1 2">
    <name type="scientific">Aminipila luticellarii</name>
    <dbReference type="NCBI Taxonomy" id="2507160"/>
    <lineage>
        <taxon>Bacteria</taxon>
        <taxon>Bacillati</taxon>
        <taxon>Bacillota</taxon>
        <taxon>Clostridia</taxon>
        <taxon>Peptostreptococcales</taxon>
        <taxon>Anaerovoracaceae</taxon>
        <taxon>Aminipila</taxon>
    </lineage>
</organism>
<gene>
    <name evidence="1" type="ORF">EQM06_10945</name>
</gene>
<dbReference type="AlphaFoldDB" id="A0A410PXX0"/>
<evidence type="ECO:0000313" key="2">
    <source>
        <dbReference type="Proteomes" id="UP000287601"/>
    </source>
</evidence>
<dbReference type="Proteomes" id="UP000287601">
    <property type="component" value="Chromosome"/>
</dbReference>
<dbReference type="RefSeq" id="WP_128746469.1">
    <property type="nucleotide sequence ID" value="NZ_CP035281.1"/>
</dbReference>
<dbReference type="EMBL" id="CP035281">
    <property type="protein sequence ID" value="QAT43696.1"/>
    <property type="molecule type" value="Genomic_DNA"/>
</dbReference>
<accession>A0A410PXX0</accession>
<keyword evidence="2" id="KW-1185">Reference proteome</keyword>
<protein>
    <submittedName>
        <fullName evidence="1">Uncharacterized protein</fullName>
    </submittedName>
</protein>
<evidence type="ECO:0000313" key="1">
    <source>
        <dbReference type="EMBL" id="QAT43696.1"/>
    </source>
</evidence>